<dbReference type="AlphaFoldDB" id="A0A561PW07"/>
<dbReference type="RefSeq" id="WP_145643785.1">
    <property type="nucleotide sequence ID" value="NZ_VIWP01000023.1"/>
</dbReference>
<dbReference type="Proteomes" id="UP000320653">
    <property type="component" value="Unassembled WGS sequence"/>
</dbReference>
<organism evidence="2 3">
    <name type="scientific">Neorhizobium alkalisoli</name>
    <dbReference type="NCBI Taxonomy" id="528178"/>
    <lineage>
        <taxon>Bacteria</taxon>
        <taxon>Pseudomonadati</taxon>
        <taxon>Pseudomonadota</taxon>
        <taxon>Alphaproteobacteria</taxon>
        <taxon>Hyphomicrobiales</taxon>
        <taxon>Rhizobiaceae</taxon>
        <taxon>Rhizobium/Agrobacterium group</taxon>
        <taxon>Neorhizobium</taxon>
    </lineage>
</organism>
<reference evidence="2 3" key="1">
    <citation type="submission" date="2019-06" db="EMBL/GenBank/DDBJ databases">
        <title>Sorghum-associated microbial communities from plants grown in Nebraska, USA.</title>
        <authorList>
            <person name="Schachtman D."/>
        </authorList>
    </citation>
    <scope>NUCLEOTIDE SEQUENCE [LARGE SCALE GENOMIC DNA]</scope>
    <source>
        <strain evidence="2 3">1225</strain>
    </source>
</reference>
<dbReference type="EMBL" id="VIWP01000023">
    <property type="protein sequence ID" value="TWF42238.1"/>
    <property type="molecule type" value="Genomic_DNA"/>
</dbReference>
<sequence>MFLSNLQPTSNFEFSCQHGISCDREAIDMELNYLADFDRRDLSVDVNGEKILLEGAVRTQRDVERAMRVASEIAGFDRIVNRLVSVS</sequence>
<evidence type="ECO:0000313" key="3">
    <source>
        <dbReference type="Proteomes" id="UP000320653"/>
    </source>
</evidence>
<accession>A0A561PW07</accession>
<dbReference type="Gene3D" id="3.30.1340.30">
    <property type="match status" value="1"/>
</dbReference>
<feature type="domain" description="BON" evidence="1">
    <location>
        <begin position="19"/>
        <end position="87"/>
    </location>
</feature>
<dbReference type="Pfam" id="PF04972">
    <property type="entry name" value="BON"/>
    <property type="match status" value="1"/>
</dbReference>
<dbReference type="InterPro" id="IPR007055">
    <property type="entry name" value="BON_dom"/>
</dbReference>
<name>A0A561PW07_9HYPH</name>
<gene>
    <name evidence="2" type="ORF">FHW37_12316</name>
</gene>
<comment type="caution">
    <text evidence="2">The sequence shown here is derived from an EMBL/GenBank/DDBJ whole genome shotgun (WGS) entry which is preliminary data.</text>
</comment>
<keyword evidence="3" id="KW-1185">Reference proteome</keyword>
<dbReference type="PROSITE" id="PS50914">
    <property type="entry name" value="BON"/>
    <property type="match status" value="1"/>
</dbReference>
<evidence type="ECO:0000313" key="2">
    <source>
        <dbReference type="EMBL" id="TWF42238.1"/>
    </source>
</evidence>
<protein>
    <submittedName>
        <fullName evidence="2">BON domain-containing protein</fullName>
    </submittedName>
</protein>
<dbReference type="OrthoDB" id="8373322at2"/>
<evidence type="ECO:0000259" key="1">
    <source>
        <dbReference type="PROSITE" id="PS50914"/>
    </source>
</evidence>
<proteinExistence type="predicted"/>